<accession>A0A172T0Y6</accession>
<dbReference type="PATRIC" id="fig|93466.3.peg.85"/>
<evidence type="ECO:0000256" key="6">
    <source>
        <dbReference type="ARBA" id="ARBA00022692"/>
    </source>
</evidence>
<evidence type="ECO:0000256" key="1">
    <source>
        <dbReference type="ARBA" id="ARBA00001947"/>
    </source>
</evidence>
<feature type="transmembrane region" description="Helical" evidence="13">
    <location>
        <begin position="50"/>
        <end position="70"/>
    </location>
</feature>
<dbReference type="PANTHER" id="PTHR35864">
    <property type="entry name" value="ZINC METALLOPROTEASE MJ0611-RELATED"/>
    <property type="match status" value="1"/>
</dbReference>
<dbReference type="AlphaFoldDB" id="A0A172T0Y6"/>
<dbReference type="InterPro" id="IPR052348">
    <property type="entry name" value="Metallopeptidase_M50B"/>
</dbReference>
<evidence type="ECO:0000256" key="8">
    <source>
        <dbReference type="ARBA" id="ARBA00022801"/>
    </source>
</evidence>
<organism evidence="14 17">
    <name type="scientific">Fervidobacterium pennivorans</name>
    <dbReference type="NCBI Taxonomy" id="93466"/>
    <lineage>
        <taxon>Bacteria</taxon>
        <taxon>Thermotogati</taxon>
        <taxon>Thermotogota</taxon>
        <taxon>Thermotogae</taxon>
        <taxon>Thermotogales</taxon>
        <taxon>Fervidobacteriaceae</taxon>
        <taxon>Fervidobacterium</taxon>
    </lineage>
</organism>
<evidence type="ECO:0000313" key="17">
    <source>
        <dbReference type="Proteomes" id="UP000077096"/>
    </source>
</evidence>
<feature type="transmembrane region" description="Helical" evidence="13">
    <location>
        <begin position="123"/>
        <end position="142"/>
    </location>
</feature>
<protein>
    <submittedName>
        <fullName evidence="14">Peptidase M50</fullName>
    </submittedName>
    <submittedName>
        <fullName evidence="15">Site-2 protease family protein</fullName>
    </submittedName>
</protein>
<dbReference type="GO" id="GO:0006508">
    <property type="term" value="P:proteolysis"/>
    <property type="evidence" value="ECO:0007669"/>
    <property type="project" value="UniProtKB-KW"/>
</dbReference>
<evidence type="ECO:0000256" key="13">
    <source>
        <dbReference type="SAM" id="Phobius"/>
    </source>
</evidence>
<dbReference type="EMBL" id="DTBH01000113">
    <property type="protein sequence ID" value="HGQ77259.1"/>
    <property type="molecule type" value="Genomic_DNA"/>
</dbReference>
<dbReference type="GO" id="GO:0046872">
    <property type="term" value="F:metal ion binding"/>
    <property type="evidence" value="ECO:0007669"/>
    <property type="project" value="UniProtKB-KW"/>
</dbReference>
<comment type="subcellular location">
    <subcellularLocation>
        <location evidence="2">Cell membrane</location>
        <topology evidence="2">Multi-pass membrane protein</topology>
    </subcellularLocation>
</comment>
<dbReference type="EMBL" id="CP011393">
    <property type="protein sequence ID" value="ANE40661.1"/>
    <property type="molecule type" value="Genomic_DNA"/>
</dbReference>
<evidence type="ECO:0000256" key="12">
    <source>
        <dbReference type="ARBA" id="ARBA00023136"/>
    </source>
</evidence>
<feature type="transmembrane region" description="Helical" evidence="13">
    <location>
        <begin position="90"/>
        <end position="111"/>
    </location>
</feature>
<evidence type="ECO:0000256" key="3">
    <source>
        <dbReference type="ARBA" id="ARBA00007931"/>
    </source>
</evidence>
<dbReference type="CDD" id="cd06158">
    <property type="entry name" value="S2P-M50_like_1"/>
    <property type="match status" value="1"/>
</dbReference>
<evidence type="ECO:0000256" key="9">
    <source>
        <dbReference type="ARBA" id="ARBA00022833"/>
    </source>
</evidence>
<feature type="transmembrane region" description="Helical" evidence="13">
    <location>
        <begin position="162"/>
        <end position="183"/>
    </location>
</feature>
<evidence type="ECO:0000256" key="11">
    <source>
        <dbReference type="ARBA" id="ARBA00023049"/>
    </source>
</evidence>
<reference evidence="14 17" key="1">
    <citation type="submission" date="2014-08" db="EMBL/GenBank/DDBJ databases">
        <title>Fervidobacterium pennivorans DYC genome.</title>
        <authorList>
            <person name="Wushke S."/>
        </authorList>
    </citation>
    <scope>NUCLEOTIDE SEQUENCE [LARGE SCALE GENOMIC DNA]</scope>
    <source>
        <strain evidence="14 17">DYC</strain>
    </source>
</reference>
<keyword evidence="7" id="KW-0479">Metal-binding</keyword>
<reference evidence="15" key="2">
    <citation type="journal article" date="2020" name="mSystems">
        <title>Genome- and Community-Level Interaction Insights into Carbon Utilization and Element Cycling Functions of Hydrothermarchaeota in Hydrothermal Sediment.</title>
        <authorList>
            <person name="Zhou Z."/>
            <person name="Liu Y."/>
            <person name="Xu W."/>
            <person name="Pan J."/>
            <person name="Luo Z.H."/>
            <person name="Li M."/>
        </authorList>
    </citation>
    <scope>NUCLEOTIDE SEQUENCE [LARGE SCALE GENOMIC DNA]</scope>
    <source>
        <strain evidence="16">SpSt-604</strain>
        <strain evidence="15">SpSt-640</strain>
    </source>
</reference>
<keyword evidence="4" id="KW-1003">Cell membrane</keyword>
<dbReference type="OrthoDB" id="9800627at2"/>
<proteinExistence type="inferred from homology"/>
<evidence type="ECO:0000313" key="14">
    <source>
        <dbReference type="EMBL" id="ANE40661.1"/>
    </source>
</evidence>
<dbReference type="InterPro" id="IPR044537">
    <property type="entry name" value="Rip2-like"/>
</dbReference>
<dbReference type="EMBL" id="DSZT01000084">
    <property type="protein sequence ID" value="HGU41852.1"/>
    <property type="molecule type" value="Genomic_DNA"/>
</dbReference>
<keyword evidence="8" id="KW-0378">Hydrolase</keyword>
<evidence type="ECO:0000256" key="2">
    <source>
        <dbReference type="ARBA" id="ARBA00004651"/>
    </source>
</evidence>
<feature type="transmembrane region" description="Helical" evidence="13">
    <location>
        <begin position="12"/>
        <end position="29"/>
    </location>
</feature>
<dbReference type="OMA" id="WPREFFR"/>
<dbReference type="GO" id="GO:0005886">
    <property type="term" value="C:plasma membrane"/>
    <property type="evidence" value="ECO:0007669"/>
    <property type="project" value="UniProtKB-SubCell"/>
</dbReference>
<evidence type="ECO:0000256" key="4">
    <source>
        <dbReference type="ARBA" id="ARBA00022475"/>
    </source>
</evidence>
<evidence type="ECO:0000313" key="16">
    <source>
        <dbReference type="EMBL" id="HGU41852.1"/>
    </source>
</evidence>
<sequence>MNQLVLSALKNVIYGFAAYVLISWPREFFRCLFYRISVERLSSSNRLFPLLKKSPIGYIDPVGLLTFLFFDFGWTRSPLIDYLKIRRKKMFFFSIYGIVASFLLGIIYGMVSRFSNSPIVFNLFYIASKWSFTLSIVSLIPLPPLDGSRIVLAFLPDKSYEWYIKFNFYGILFMLGLLVLWILPMIMHPLVIFITNVTNFIIFGNW</sequence>
<keyword evidence="12 13" id="KW-0472">Membrane</keyword>
<evidence type="ECO:0000256" key="7">
    <source>
        <dbReference type="ARBA" id="ARBA00022723"/>
    </source>
</evidence>
<dbReference type="PANTHER" id="PTHR35864:SF1">
    <property type="entry name" value="ZINC METALLOPROTEASE YWHC-RELATED"/>
    <property type="match status" value="1"/>
</dbReference>
<keyword evidence="10 13" id="KW-1133">Transmembrane helix</keyword>
<keyword evidence="6 13" id="KW-0812">Transmembrane</keyword>
<comment type="cofactor">
    <cofactor evidence="1">
        <name>Zn(2+)</name>
        <dbReference type="ChEBI" id="CHEBI:29105"/>
    </cofactor>
</comment>
<keyword evidence="11" id="KW-0482">Metalloprotease</keyword>
<keyword evidence="9" id="KW-0862">Zinc</keyword>
<name>A0A172T0Y6_FERPE</name>
<dbReference type="KEGG" id="fng:JM64_00435"/>
<gene>
    <name evidence="16" type="ORF">ENT72_02870</name>
    <name evidence="15" type="ORF">ENU12_04990</name>
    <name evidence="14" type="ORF">JM64_00435</name>
</gene>
<dbReference type="Proteomes" id="UP000077096">
    <property type="component" value="Chromosome"/>
</dbReference>
<evidence type="ECO:0000313" key="15">
    <source>
        <dbReference type="EMBL" id="HGQ77259.1"/>
    </source>
</evidence>
<comment type="similarity">
    <text evidence="3">Belongs to the peptidase M50B family.</text>
</comment>
<keyword evidence="5 15" id="KW-0645">Protease</keyword>
<evidence type="ECO:0000256" key="5">
    <source>
        <dbReference type="ARBA" id="ARBA00022670"/>
    </source>
</evidence>
<evidence type="ECO:0000256" key="10">
    <source>
        <dbReference type="ARBA" id="ARBA00022989"/>
    </source>
</evidence>
<dbReference type="GO" id="GO:0008237">
    <property type="term" value="F:metallopeptidase activity"/>
    <property type="evidence" value="ECO:0007669"/>
    <property type="project" value="UniProtKB-KW"/>
</dbReference>